<organism evidence="2 3">
    <name type="scientific">Flexivirga aerilata</name>
    <dbReference type="NCBI Taxonomy" id="1656889"/>
    <lineage>
        <taxon>Bacteria</taxon>
        <taxon>Bacillati</taxon>
        <taxon>Actinomycetota</taxon>
        <taxon>Actinomycetes</taxon>
        <taxon>Micrococcales</taxon>
        <taxon>Dermacoccaceae</taxon>
        <taxon>Flexivirga</taxon>
    </lineage>
</organism>
<dbReference type="AlphaFoldDB" id="A0A849AR17"/>
<name>A0A849AR17_9MICO</name>
<dbReference type="Proteomes" id="UP000557772">
    <property type="component" value="Unassembled WGS sequence"/>
</dbReference>
<keyword evidence="1" id="KW-1133">Transmembrane helix</keyword>
<comment type="caution">
    <text evidence="2">The sequence shown here is derived from an EMBL/GenBank/DDBJ whole genome shotgun (WGS) entry which is preliminary data.</text>
</comment>
<accession>A0A849AR17</accession>
<proteinExistence type="predicted"/>
<keyword evidence="3" id="KW-1185">Reference proteome</keyword>
<dbReference type="RefSeq" id="WP_171153765.1">
    <property type="nucleotide sequence ID" value="NZ_JABENB010000001.1"/>
</dbReference>
<feature type="transmembrane region" description="Helical" evidence="1">
    <location>
        <begin position="28"/>
        <end position="49"/>
    </location>
</feature>
<evidence type="ECO:0000313" key="3">
    <source>
        <dbReference type="Proteomes" id="UP000557772"/>
    </source>
</evidence>
<keyword evidence="1" id="KW-0472">Membrane</keyword>
<sequence length="166" mass="16853">MSAHHPTRSARSAVRARLPGRGDDAGRVVLLIAGLFAVLGMLIVGGINVTALQLARVHVLDAADAAAADAADSVDEAGIYRGGVGEQLRLSDADVRTTATRSLAGQPVPAHVLGWQVAGGAVAADGRTAVVRVSAVVRPPMLAGLWSGVFGDVHVSVQSRARADVG</sequence>
<keyword evidence="1" id="KW-0812">Transmembrane</keyword>
<reference evidence="2 3" key="1">
    <citation type="submission" date="2020-05" db="EMBL/GenBank/DDBJ databases">
        <title>Flexivirga sp. ID2601S isolated from air conditioner.</title>
        <authorList>
            <person name="Kim D.H."/>
        </authorList>
    </citation>
    <scope>NUCLEOTIDE SEQUENCE [LARGE SCALE GENOMIC DNA]</scope>
    <source>
        <strain evidence="2 3">ID2601S</strain>
    </source>
</reference>
<protein>
    <submittedName>
        <fullName evidence="2">Uncharacterized protein</fullName>
    </submittedName>
</protein>
<gene>
    <name evidence="2" type="ORF">HJ588_07985</name>
</gene>
<evidence type="ECO:0000313" key="2">
    <source>
        <dbReference type="EMBL" id="NNG39212.1"/>
    </source>
</evidence>
<dbReference type="EMBL" id="JABENB010000001">
    <property type="protein sequence ID" value="NNG39212.1"/>
    <property type="molecule type" value="Genomic_DNA"/>
</dbReference>
<evidence type="ECO:0000256" key="1">
    <source>
        <dbReference type="SAM" id="Phobius"/>
    </source>
</evidence>